<gene>
    <name evidence="3" type="ORF">KDA82_05580</name>
</gene>
<dbReference type="Proteomes" id="UP000675554">
    <property type="component" value="Unassembled WGS sequence"/>
</dbReference>
<dbReference type="Pfam" id="PF14155">
    <property type="entry name" value="DUF4307"/>
    <property type="match status" value="1"/>
</dbReference>
<evidence type="ECO:0000256" key="2">
    <source>
        <dbReference type="SAM" id="Phobius"/>
    </source>
</evidence>
<keyword evidence="2" id="KW-1133">Transmembrane helix</keyword>
<name>A0A8T4IJM9_9ACTN</name>
<evidence type="ECO:0000313" key="4">
    <source>
        <dbReference type="Proteomes" id="UP000675554"/>
    </source>
</evidence>
<keyword evidence="4" id="KW-1185">Reference proteome</keyword>
<feature type="transmembrane region" description="Helical" evidence="2">
    <location>
        <begin position="31"/>
        <end position="52"/>
    </location>
</feature>
<comment type="caution">
    <text evidence="3">The sequence shown here is derived from an EMBL/GenBank/DDBJ whole genome shotgun (WGS) entry which is preliminary data.</text>
</comment>
<accession>A0A8T4IJM9</accession>
<organism evidence="3 4">
    <name type="scientific">Streptomyces daliensis</name>
    <dbReference type="NCBI Taxonomy" id="299421"/>
    <lineage>
        <taxon>Bacteria</taxon>
        <taxon>Bacillati</taxon>
        <taxon>Actinomycetota</taxon>
        <taxon>Actinomycetes</taxon>
        <taxon>Kitasatosporales</taxon>
        <taxon>Streptomycetaceae</taxon>
        <taxon>Streptomyces</taxon>
    </lineage>
</organism>
<evidence type="ECO:0000313" key="3">
    <source>
        <dbReference type="EMBL" id="MBR7672506.1"/>
    </source>
</evidence>
<dbReference type="AlphaFoldDB" id="A0A8T4IJM9"/>
<keyword evidence="2" id="KW-0812">Transmembrane</keyword>
<dbReference type="EMBL" id="JAGSMN010000109">
    <property type="protein sequence ID" value="MBR7672506.1"/>
    <property type="molecule type" value="Genomic_DNA"/>
</dbReference>
<protein>
    <submittedName>
        <fullName evidence="3">DUF4307 domain-containing protein</fullName>
    </submittedName>
</protein>
<evidence type="ECO:0000256" key="1">
    <source>
        <dbReference type="SAM" id="MobiDB-lite"/>
    </source>
</evidence>
<dbReference type="InterPro" id="IPR025443">
    <property type="entry name" value="DUF4307"/>
</dbReference>
<reference evidence="3" key="1">
    <citation type="submission" date="2021-04" db="EMBL/GenBank/DDBJ databases">
        <title>Sequencing of actinobacteria type strains.</title>
        <authorList>
            <person name="Nguyen G.-S."/>
            <person name="Wentzel A."/>
        </authorList>
    </citation>
    <scope>NUCLEOTIDE SEQUENCE</scope>
    <source>
        <strain evidence="3">DSM 42095</strain>
    </source>
</reference>
<proteinExistence type="predicted"/>
<keyword evidence="2" id="KW-0472">Membrane</keyword>
<sequence>MADQEPPEGRYGRYGRSGDDDDARTDRKLKIIGGVLGVAMLGLIGWIGVSYVSGQDVSGELIKFKVVSDTAVEAHLEVRKDAGAAGVCTLRTQEESGAEVGRKDVRIGAGEDRLDTVVTIRTTKPATSAELVGCQSTARG</sequence>
<feature type="region of interest" description="Disordered" evidence="1">
    <location>
        <begin position="1"/>
        <end position="22"/>
    </location>
</feature>